<dbReference type="Proteomes" id="UP001597213">
    <property type="component" value="Unassembled WGS sequence"/>
</dbReference>
<evidence type="ECO:0000313" key="2">
    <source>
        <dbReference type="Proteomes" id="UP001597213"/>
    </source>
</evidence>
<reference evidence="2" key="1">
    <citation type="journal article" date="2019" name="Int. J. Syst. Evol. Microbiol.">
        <title>The Global Catalogue of Microorganisms (GCM) 10K type strain sequencing project: providing services to taxonomists for standard genome sequencing and annotation.</title>
        <authorList>
            <consortium name="The Broad Institute Genomics Platform"/>
            <consortium name="The Broad Institute Genome Sequencing Center for Infectious Disease"/>
            <person name="Wu L."/>
            <person name="Ma J."/>
        </authorList>
    </citation>
    <scope>NUCLEOTIDE SEQUENCE [LARGE SCALE GENOMIC DNA]</scope>
    <source>
        <strain evidence="2">CCUG 56029</strain>
    </source>
</reference>
<accession>A0ABW4R400</accession>
<gene>
    <name evidence="1" type="ORF">ACFSCT_04520</name>
</gene>
<protein>
    <submittedName>
        <fullName evidence="1">Uncharacterized protein</fullName>
    </submittedName>
</protein>
<dbReference type="EMBL" id="JBHUEN010000013">
    <property type="protein sequence ID" value="MFD1880976.1"/>
    <property type="molecule type" value="Genomic_DNA"/>
</dbReference>
<keyword evidence="2" id="KW-1185">Reference proteome</keyword>
<comment type="caution">
    <text evidence="1">The sequence shown here is derived from an EMBL/GenBank/DDBJ whole genome shotgun (WGS) entry which is preliminary data.</text>
</comment>
<name>A0ABW4R400_9RHOB</name>
<sequence>MRVATILVILFILALLALAGYAYLGDMAADPQPVRVPVQVDTNG</sequence>
<evidence type="ECO:0000313" key="1">
    <source>
        <dbReference type="EMBL" id="MFD1880976.1"/>
    </source>
</evidence>
<dbReference type="RefSeq" id="WP_379140459.1">
    <property type="nucleotide sequence ID" value="NZ_JBHUEN010000013.1"/>
</dbReference>
<organism evidence="1 2">
    <name type="scientific">Paracoccus pacificus</name>
    <dbReference type="NCBI Taxonomy" id="1463598"/>
    <lineage>
        <taxon>Bacteria</taxon>
        <taxon>Pseudomonadati</taxon>
        <taxon>Pseudomonadota</taxon>
        <taxon>Alphaproteobacteria</taxon>
        <taxon>Rhodobacterales</taxon>
        <taxon>Paracoccaceae</taxon>
        <taxon>Paracoccus</taxon>
    </lineage>
</organism>
<proteinExistence type="predicted"/>